<protein>
    <submittedName>
        <fullName evidence="2">Fam-b protein</fullName>
    </submittedName>
</protein>
<name>A0A6V7SK29_PLAVN</name>
<keyword evidence="1" id="KW-0472">Membrane</keyword>
<evidence type="ECO:0000313" key="2">
    <source>
        <dbReference type="EMBL" id="CAD2099482.1"/>
    </source>
</evidence>
<sequence>MNFFPFIICFFEYAKKELHFINERSIYFERNIINFRNNRTLADADNQCDLNSFYESTLSLANKFNDCNDGDEEITNIRNAIDSQIKHHKENNTLPNLNNVDKKTKKLIYELQKEFEEVKKYLDNERNDELATQPIQNKKIIKKDKNIPVSKNEHFKQLENYENVLVSDDDSFEDYDLEDYNMEDYILEDYNLEDYYLEDYNLEDEISKNLPRSRPDRYLIKQKLKKFKIKFLFVVWSFVTTTFAIYMTGYWIFAVRTFINKIIRYIEDLCSGLGLHLGEPIFGGKGLGSNTKCDITGISIIVISISIILTIMYKYLSLGCTGKLKRKKSMKKVINSIGGKRLVQIIIKSYDKNKGLKPVINSVGRKKDSLLNIYKLMQVDPVPFINLFFLLIFFVYKRKYDFLEL</sequence>
<dbReference type="VEuPathDB" id="PlasmoDB:PVSEL_0503760"/>
<dbReference type="NCBIfam" id="TIGR01597">
    <property type="entry name" value="PYST-B"/>
    <property type="match status" value="1"/>
</dbReference>
<feature type="transmembrane region" description="Helical" evidence="1">
    <location>
        <begin position="376"/>
        <end position="396"/>
    </location>
</feature>
<dbReference type="Proteomes" id="UP000515697">
    <property type="component" value="Chromosome PVSEL_05"/>
</dbReference>
<dbReference type="EMBL" id="LR865426">
    <property type="protein sequence ID" value="CAD2099482.1"/>
    <property type="molecule type" value="Genomic_DNA"/>
</dbReference>
<dbReference type="VEuPathDB" id="PlasmoDB:PVLDE_0602600"/>
<keyword evidence="1" id="KW-0812">Transmembrane</keyword>
<dbReference type="VEuPathDB" id="PlasmoDB:PVBDA_0602490"/>
<dbReference type="VEuPathDB" id="PlasmoDB:PVPCR_0503790"/>
<accession>A0A6V7SK29</accession>
<dbReference type="InterPro" id="IPR006484">
    <property type="entry name" value="PYST_B"/>
</dbReference>
<evidence type="ECO:0000256" key="1">
    <source>
        <dbReference type="SAM" id="Phobius"/>
    </source>
</evidence>
<keyword evidence="1" id="KW-1133">Transmembrane helix</keyword>
<dbReference type="AlphaFoldDB" id="A0A6V7SK29"/>
<feature type="transmembrane region" description="Helical" evidence="1">
    <location>
        <begin position="231"/>
        <end position="253"/>
    </location>
</feature>
<gene>
    <name evidence="2" type="ORF">PVSEL_0503760</name>
</gene>
<reference evidence="2 3" key="1">
    <citation type="submission" date="2020-08" db="EMBL/GenBank/DDBJ databases">
        <authorList>
            <person name="Ramaprasad A."/>
        </authorList>
    </citation>
    <scope>NUCLEOTIDE SEQUENCE [LARGE SCALE GENOMIC DNA]</scope>
</reference>
<feature type="transmembrane region" description="Helical" evidence="1">
    <location>
        <begin position="295"/>
        <end position="316"/>
    </location>
</feature>
<dbReference type="Pfam" id="PF09592">
    <property type="entry name" value="DUF2031"/>
    <property type="match status" value="1"/>
</dbReference>
<proteinExistence type="predicted"/>
<dbReference type="VEuPathDB" id="PlasmoDB:PVVCY_0300080"/>
<evidence type="ECO:0000313" key="3">
    <source>
        <dbReference type="Proteomes" id="UP000515697"/>
    </source>
</evidence>
<organism evidence="2 3">
    <name type="scientific">Plasmodium vinckei</name>
    <dbReference type="NCBI Taxonomy" id="5860"/>
    <lineage>
        <taxon>Eukaryota</taxon>
        <taxon>Sar</taxon>
        <taxon>Alveolata</taxon>
        <taxon>Apicomplexa</taxon>
        <taxon>Aconoidasida</taxon>
        <taxon>Haemosporida</taxon>
        <taxon>Plasmodiidae</taxon>
        <taxon>Plasmodium</taxon>
        <taxon>Plasmodium (Vinckeia)</taxon>
    </lineage>
</organism>